<dbReference type="GO" id="GO:0008171">
    <property type="term" value="F:O-methyltransferase activity"/>
    <property type="evidence" value="ECO:0007669"/>
    <property type="project" value="InterPro"/>
</dbReference>
<evidence type="ECO:0000313" key="6">
    <source>
        <dbReference type="EMBL" id="KAK2606306.1"/>
    </source>
</evidence>
<gene>
    <name evidence="6" type="ORF">QQS21_003237</name>
</gene>
<dbReference type="AlphaFoldDB" id="A0AAJ0G2D0"/>
<dbReference type="Gene3D" id="1.10.10.10">
    <property type="entry name" value="Winged helix-like DNA-binding domain superfamily/Winged helix DNA-binding domain"/>
    <property type="match status" value="1"/>
</dbReference>
<sequence>MDAIIQSIQSMAGSADEFERKKLIDTLHSVIHSIEGPQEFMQRLLYSHVNISVARVGCDLKLYNHVADSPTPVSAQFVAEKAGADPELVARLLRYLASIGTLDEAGAGLFKANTQTKTLADDAWQSAIVHNFDTAWPCYLAMPAFLRETAHRDVTDPKHSPFNKAFDTKTDFFEWLPQQPWLFTNFNTYMTVQRQGMPTWLDKYPYKDRTQGMQPNQVFFVDIGGGMGHQSAALRDALPKDMAHRIVVQDQAAVTAQSVKKQGVENIVHDFWEPQPIKGARIYYMRNIIHDWSDDKSLDILRNTKSAMGPDSLLLIDDMVLPNEGAHWQATQLDIHMMTVLGSRERSKAQWETLIARAGLQINAIHEYTESLGDSIIECVLPPDSGKPFDTVGRALPPLMEGHVELVRAIGE</sequence>
<name>A0AAJ0G2D0_9HYPO</name>
<accession>A0AAJ0G2D0</accession>
<reference evidence="6" key="1">
    <citation type="submission" date="2023-06" db="EMBL/GenBank/DDBJ databases">
        <title>Conoideocrella luteorostrata (Hypocreales: Clavicipitaceae), a potential biocontrol fungus for elongate hemlock scale in United States Christmas tree production areas.</title>
        <authorList>
            <person name="Barrett H."/>
            <person name="Lovett B."/>
            <person name="Macias A.M."/>
            <person name="Stajich J.E."/>
            <person name="Kasson M.T."/>
        </authorList>
    </citation>
    <scope>NUCLEOTIDE SEQUENCE</scope>
    <source>
        <strain evidence="6">ARSEF 14590</strain>
    </source>
</reference>
<dbReference type="PROSITE" id="PS51683">
    <property type="entry name" value="SAM_OMT_II"/>
    <property type="match status" value="1"/>
</dbReference>
<evidence type="ECO:0008006" key="8">
    <source>
        <dbReference type="Google" id="ProtNLM"/>
    </source>
</evidence>
<evidence type="ECO:0000256" key="3">
    <source>
        <dbReference type="ARBA" id="ARBA00022691"/>
    </source>
</evidence>
<evidence type="ECO:0000313" key="7">
    <source>
        <dbReference type="Proteomes" id="UP001251528"/>
    </source>
</evidence>
<feature type="domain" description="O-methyltransferase C-terminal" evidence="4">
    <location>
        <begin position="220"/>
        <end position="360"/>
    </location>
</feature>
<dbReference type="InterPro" id="IPR016461">
    <property type="entry name" value="COMT-like"/>
</dbReference>
<dbReference type="InterPro" id="IPR001077">
    <property type="entry name" value="COMT_C"/>
</dbReference>
<dbReference type="GO" id="GO:0046983">
    <property type="term" value="F:protein dimerization activity"/>
    <property type="evidence" value="ECO:0007669"/>
    <property type="project" value="InterPro"/>
</dbReference>
<evidence type="ECO:0000256" key="1">
    <source>
        <dbReference type="ARBA" id="ARBA00022603"/>
    </source>
</evidence>
<keyword evidence="3" id="KW-0949">S-adenosyl-L-methionine</keyword>
<keyword evidence="2" id="KW-0808">Transferase</keyword>
<dbReference type="Gene3D" id="3.40.50.150">
    <property type="entry name" value="Vaccinia Virus protein VP39"/>
    <property type="match status" value="1"/>
</dbReference>
<dbReference type="GO" id="GO:0032259">
    <property type="term" value="P:methylation"/>
    <property type="evidence" value="ECO:0007669"/>
    <property type="project" value="UniProtKB-KW"/>
</dbReference>
<dbReference type="PANTHER" id="PTHR43712:SF2">
    <property type="entry name" value="O-METHYLTRANSFERASE CICE"/>
    <property type="match status" value="1"/>
</dbReference>
<dbReference type="EMBL" id="JASWJB010000042">
    <property type="protein sequence ID" value="KAK2606306.1"/>
    <property type="molecule type" value="Genomic_DNA"/>
</dbReference>
<dbReference type="InterPro" id="IPR029063">
    <property type="entry name" value="SAM-dependent_MTases_sf"/>
</dbReference>
<dbReference type="Proteomes" id="UP001251528">
    <property type="component" value="Unassembled WGS sequence"/>
</dbReference>
<dbReference type="InterPro" id="IPR036388">
    <property type="entry name" value="WH-like_DNA-bd_sf"/>
</dbReference>
<dbReference type="InterPro" id="IPR036390">
    <property type="entry name" value="WH_DNA-bd_sf"/>
</dbReference>
<evidence type="ECO:0000259" key="5">
    <source>
        <dbReference type="Pfam" id="PF08100"/>
    </source>
</evidence>
<dbReference type="SUPFAM" id="SSF46785">
    <property type="entry name" value="Winged helix' DNA-binding domain"/>
    <property type="match status" value="1"/>
</dbReference>
<keyword evidence="7" id="KW-1185">Reference proteome</keyword>
<organism evidence="6 7">
    <name type="scientific">Conoideocrella luteorostrata</name>
    <dbReference type="NCBI Taxonomy" id="1105319"/>
    <lineage>
        <taxon>Eukaryota</taxon>
        <taxon>Fungi</taxon>
        <taxon>Dikarya</taxon>
        <taxon>Ascomycota</taxon>
        <taxon>Pezizomycotina</taxon>
        <taxon>Sordariomycetes</taxon>
        <taxon>Hypocreomycetidae</taxon>
        <taxon>Hypocreales</taxon>
        <taxon>Clavicipitaceae</taxon>
        <taxon>Conoideocrella</taxon>
    </lineage>
</organism>
<dbReference type="InterPro" id="IPR012967">
    <property type="entry name" value="COMT_dimerisation"/>
</dbReference>
<feature type="domain" description="O-methyltransferase dimerisation" evidence="5">
    <location>
        <begin position="44"/>
        <end position="119"/>
    </location>
</feature>
<keyword evidence="1" id="KW-0489">Methyltransferase</keyword>
<dbReference type="Pfam" id="PF08100">
    <property type="entry name" value="Dimerisation"/>
    <property type="match status" value="1"/>
</dbReference>
<comment type="caution">
    <text evidence="6">The sequence shown here is derived from an EMBL/GenBank/DDBJ whole genome shotgun (WGS) entry which is preliminary data.</text>
</comment>
<dbReference type="SUPFAM" id="SSF53335">
    <property type="entry name" value="S-adenosyl-L-methionine-dependent methyltransferases"/>
    <property type="match status" value="1"/>
</dbReference>
<dbReference type="Pfam" id="PF00891">
    <property type="entry name" value="Methyltransf_2"/>
    <property type="match status" value="1"/>
</dbReference>
<protein>
    <recommendedName>
        <fullName evidence="8">O-methyltransferase domain-containing protein</fullName>
    </recommendedName>
</protein>
<proteinExistence type="predicted"/>
<evidence type="ECO:0000259" key="4">
    <source>
        <dbReference type="Pfam" id="PF00891"/>
    </source>
</evidence>
<evidence type="ECO:0000256" key="2">
    <source>
        <dbReference type="ARBA" id="ARBA00022679"/>
    </source>
</evidence>
<dbReference type="PANTHER" id="PTHR43712">
    <property type="entry name" value="PUTATIVE (AFU_ORTHOLOGUE AFUA_4G14580)-RELATED"/>
    <property type="match status" value="1"/>
</dbReference>